<dbReference type="SMART" id="SM00829">
    <property type="entry name" value="PKS_ER"/>
    <property type="match status" value="1"/>
</dbReference>
<dbReference type="SUPFAM" id="SSF51735">
    <property type="entry name" value="NAD(P)-binding Rossmann-fold domains"/>
    <property type="match status" value="1"/>
</dbReference>
<dbReference type="Gene3D" id="3.90.180.10">
    <property type="entry name" value="Medium-chain alcohol dehydrogenases, catalytic domain"/>
    <property type="match status" value="1"/>
</dbReference>
<evidence type="ECO:0000256" key="4">
    <source>
        <dbReference type="ARBA" id="ARBA00023002"/>
    </source>
</evidence>
<comment type="similarity">
    <text evidence="5">Belongs to the zinc-containing alcohol dehydrogenase family.</text>
</comment>
<dbReference type="InterPro" id="IPR036291">
    <property type="entry name" value="NAD(P)-bd_dom_sf"/>
</dbReference>
<evidence type="ECO:0000313" key="7">
    <source>
        <dbReference type="EMBL" id="KAE8251585.1"/>
    </source>
</evidence>
<evidence type="ECO:0000256" key="2">
    <source>
        <dbReference type="ARBA" id="ARBA00022723"/>
    </source>
</evidence>
<gene>
    <name evidence="7" type="ORF">A4X13_0g3931</name>
</gene>
<dbReference type="CDD" id="cd05283">
    <property type="entry name" value="CAD1"/>
    <property type="match status" value="1"/>
</dbReference>
<dbReference type="AlphaFoldDB" id="A0A177TB89"/>
<organism evidence="7 8">
    <name type="scientific">Tilletia indica</name>
    <dbReference type="NCBI Taxonomy" id="43049"/>
    <lineage>
        <taxon>Eukaryota</taxon>
        <taxon>Fungi</taxon>
        <taxon>Dikarya</taxon>
        <taxon>Basidiomycota</taxon>
        <taxon>Ustilaginomycotina</taxon>
        <taxon>Exobasidiomycetes</taxon>
        <taxon>Tilletiales</taxon>
        <taxon>Tilletiaceae</taxon>
        <taxon>Tilletia</taxon>
    </lineage>
</organism>
<dbReference type="InterPro" id="IPR020843">
    <property type="entry name" value="ER"/>
</dbReference>
<dbReference type="Pfam" id="PF00107">
    <property type="entry name" value="ADH_zinc_N"/>
    <property type="match status" value="1"/>
</dbReference>
<dbReference type="GO" id="GO:0016616">
    <property type="term" value="F:oxidoreductase activity, acting on the CH-OH group of donors, NAD or NADP as acceptor"/>
    <property type="evidence" value="ECO:0007669"/>
    <property type="project" value="InterPro"/>
</dbReference>
<evidence type="ECO:0000256" key="1">
    <source>
        <dbReference type="ARBA" id="ARBA00001947"/>
    </source>
</evidence>
<evidence type="ECO:0000313" key="8">
    <source>
        <dbReference type="Proteomes" id="UP000077521"/>
    </source>
</evidence>
<evidence type="ECO:0000256" key="5">
    <source>
        <dbReference type="RuleBase" id="RU361277"/>
    </source>
</evidence>
<feature type="domain" description="Enoyl reductase (ER)" evidence="6">
    <location>
        <begin position="21"/>
        <end position="341"/>
    </location>
</feature>
<accession>A0A177TB89</accession>
<reference evidence="7" key="2">
    <citation type="journal article" date="2019" name="IMA Fungus">
        <title>Genome sequencing and comparison of five Tilletia species to identify candidate genes for the detection of regulated species infecting wheat.</title>
        <authorList>
            <person name="Nguyen H.D.T."/>
            <person name="Sultana T."/>
            <person name="Kesanakurti P."/>
            <person name="Hambleton S."/>
        </authorList>
    </citation>
    <scope>NUCLEOTIDE SEQUENCE</scope>
    <source>
        <strain evidence="7">DAOMC 236416</strain>
    </source>
</reference>
<protein>
    <recommendedName>
        <fullName evidence="6">Enoyl reductase (ER) domain-containing protein</fullName>
    </recommendedName>
</protein>
<dbReference type="SUPFAM" id="SSF50129">
    <property type="entry name" value="GroES-like"/>
    <property type="match status" value="1"/>
</dbReference>
<reference evidence="7" key="1">
    <citation type="submission" date="2016-04" db="EMBL/GenBank/DDBJ databases">
        <authorList>
            <person name="Nguyen H.D."/>
            <person name="Samba Siva P."/>
            <person name="Cullis J."/>
            <person name="Levesque C.A."/>
            <person name="Hambleton S."/>
        </authorList>
    </citation>
    <scope>NUCLEOTIDE SEQUENCE</scope>
    <source>
        <strain evidence="7">DAOMC 236416</strain>
    </source>
</reference>
<dbReference type="InterPro" id="IPR011032">
    <property type="entry name" value="GroES-like_sf"/>
</dbReference>
<dbReference type="PROSITE" id="PS00059">
    <property type="entry name" value="ADH_ZINC"/>
    <property type="match status" value="1"/>
</dbReference>
<dbReference type="InterPro" id="IPR002328">
    <property type="entry name" value="ADH_Zn_CS"/>
</dbReference>
<keyword evidence="8" id="KW-1185">Reference proteome</keyword>
<comment type="cofactor">
    <cofactor evidence="1 5">
        <name>Zn(2+)</name>
        <dbReference type="ChEBI" id="CHEBI:29105"/>
    </cofactor>
</comment>
<dbReference type="InterPro" id="IPR047109">
    <property type="entry name" value="CAD-like"/>
</dbReference>
<dbReference type="PANTHER" id="PTHR42683">
    <property type="entry name" value="ALDEHYDE REDUCTASE"/>
    <property type="match status" value="1"/>
</dbReference>
<dbReference type="Proteomes" id="UP000077521">
    <property type="component" value="Unassembled WGS sequence"/>
</dbReference>
<evidence type="ECO:0000259" key="6">
    <source>
        <dbReference type="SMART" id="SM00829"/>
    </source>
</evidence>
<dbReference type="EMBL" id="LWDF02000240">
    <property type="protein sequence ID" value="KAE8251585.1"/>
    <property type="molecule type" value="Genomic_DNA"/>
</dbReference>
<dbReference type="InterPro" id="IPR013154">
    <property type="entry name" value="ADH-like_N"/>
</dbReference>
<dbReference type="Pfam" id="PF08240">
    <property type="entry name" value="ADH_N"/>
    <property type="match status" value="1"/>
</dbReference>
<dbReference type="InterPro" id="IPR013149">
    <property type="entry name" value="ADH-like_C"/>
</dbReference>
<dbReference type="FunFam" id="3.40.50.720:FF:000022">
    <property type="entry name" value="Cinnamyl alcohol dehydrogenase"/>
    <property type="match status" value="1"/>
</dbReference>
<keyword evidence="4" id="KW-0560">Oxidoreductase</keyword>
<dbReference type="GO" id="GO:0008270">
    <property type="term" value="F:zinc ion binding"/>
    <property type="evidence" value="ECO:0007669"/>
    <property type="project" value="InterPro"/>
</dbReference>
<proteinExistence type="inferred from homology"/>
<sequence>MSSSEIEFIGWVAKDKNAIKGEMVWEKYTPPKLTPDSVTIKIECCGICASDLHTISSGWGPAKYPIVTGHEIVGTVVELGDNVKNFKIGQRVGVGAQGDSCHDCESCNTGYEPYCHGGIVGTYNGIYKDGSGQSQGGYALYNRSKSGFVIPIPEGVPSHVAAPLCCGGITAFSPLYDNDCGKEGVKRVGVVSLGGIGHFAVVFAKALGAEKIVVISHSDSKKELAHKLGATDFVTTDKKDFWKEHAKSLDLIVVTGNNEDMPIDGFVKMLRHGGKSVHIGLPEKPVMPTPIGALVSSGAFVGGSAIGGPKRIREMLELVAEKKLDFLIETRPMSEANQAVVDTHAGKPRFRYVLVNDKDQK</sequence>
<name>A0A177TB89_9BASI</name>
<comment type="caution">
    <text evidence="7">The sequence shown here is derived from an EMBL/GenBank/DDBJ whole genome shotgun (WGS) entry which is preliminary data.</text>
</comment>
<dbReference type="Gene3D" id="3.40.50.720">
    <property type="entry name" value="NAD(P)-binding Rossmann-like Domain"/>
    <property type="match status" value="1"/>
</dbReference>
<keyword evidence="2 5" id="KW-0479">Metal-binding</keyword>
<keyword evidence="3 5" id="KW-0862">Zinc</keyword>
<evidence type="ECO:0000256" key="3">
    <source>
        <dbReference type="ARBA" id="ARBA00022833"/>
    </source>
</evidence>